<dbReference type="EMBL" id="JBHUPC010000013">
    <property type="protein sequence ID" value="MFD2891958.1"/>
    <property type="molecule type" value="Genomic_DNA"/>
</dbReference>
<evidence type="ECO:0000256" key="5">
    <source>
        <dbReference type="ARBA" id="ARBA00022989"/>
    </source>
</evidence>
<evidence type="ECO:0000256" key="3">
    <source>
        <dbReference type="ARBA" id="ARBA00022519"/>
    </source>
</evidence>
<comment type="caution">
    <text evidence="13">The sequence shown here is derived from an EMBL/GenBank/DDBJ whole genome shotgun (WGS) entry which is preliminary data.</text>
</comment>
<evidence type="ECO:0000256" key="4">
    <source>
        <dbReference type="ARBA" id="ARBA00022692"/>
    </source>
</evidence>
<name>A0ABW5YMY4_9FLAO</name>
<dbReference type="GO" id="GO:0003755">
    <property type="term" value="F:peptidyl-prolyl cis-trans isomerase activity"/>
    <property type="evidence" value="ECO:0007669"/>
    <property type="project" value="UniProtKB-EC"/>
</dbReference>
<proteinExistence type="inferred from homology"/>
<evidence type="ECO:0000313" key="14">
    <source>
        <dbReference type="Proteomes" id="UP001597534"/>
    </source>
</evidence>
<evidence type="ECO:0000256" key="8">
    <source>
        <dbReference type="ARBA" id="ARBA00038408"/>
    </source>
</evidence>
<evidence type="ECO:0000256" key="6">
    <source>
        <dbReference type="ARBA" id="ARBA00023136"/>
    </source>
</evidence>
<keyword evidence="5" id="KW-1133">Transmembrane helix</keyword>
<dbReference type="Pfam" id="PF13623">
    <property type="entry name" value="SurA_N_2"/>
    <property type="match status" value="1"/>
</dbReference>
<dbReference type="Pfam" id="PF13616">
    <property type="entry name" value="Rotamase_3"/>
    <property type="match status" value="1"/>
</dbReference>
<dbReference type="InterPro" id="IPR027304">
    <property type="entry name" value="Trigger_fact/SurA_dom_sf"/>
</dbReference>
<dbReference type="InterPro" id="IPR000297">
    <property type="entry name" value="PPIase_PpiC"/>
</dbReference>
<keyword evidence="11 13" id="KW-0413">Isomerase</keyword>
<evidence type="ECO:0000256" key="1">
    <source>
        <dbReference type="ARBA" id="ARBA00004382"/>
    </source>
</evidence>
<keyword evidence="14" id="KW-1185">Reference proteome</keyword>
<dbReference type="PANTHER" id="PTHR47529:SF1">
    <property type="entry name" value="PERIPLASMIC CHAPERONE PPID"/>
    <property type="match status" value="1"/>
</dbReference>
<keyword evidence="7" id="KW-0143">Chaperone</keyword>
<dbReference type="Gene3D" id="3.10.50.40">
    <property type="match status" value="1"/>
</dbReference>
<keyword evidence="3" id="KW-0997">Cell inner membrane</keyword>
<sequence length="700" mass="76890">MAVLSKIRQRSFILIVIIALALFSFVLADVIKSGGFGTNSNNVGTVDGTDIDGQAFMRKVAQLEKQNQNTTSTQAINSVWEQEVRGVVIGNEIEKLGLGIGNEQLINVIKTNPYFAQNPQFLNEAGMFDEAKFREFVLSIKNDPNQDRWVEWQNFEKEAEKAAVEQMYYNMVKGGVYTTKAEGEFKHLLENKKVTFQYVTVPYNTVNDEEVKVSDDEIIAYMKNNAKKYKSENTTSIDYVLLENKPSKEDEAEMAKKINRLMFGQVVYNETTKTNDTLPSFREIKNVGEFVNENSDIKFDSTYVAKKDLPLEFQEQLFNLSKGEVFGPYVFNGHQCISRMLDRKPNSSAKASHILIGFAGAERSTATRTKEEAKTLANDLLAKAKANPSSFVTLANENSEDPGSKSNGGEYDNITPGQMVPTFNDFVFDSPVGAIGVVETAFGFHVIKVSAKYDAVLLGTVAQSIQPSEATIDAIYTKASKIEADANGKDFAEVAKAAAVEVIPATNIKSSDENIGSLGNEREIVRWTHNEDTNIGDVKRFETPQGFVIAKLKSRNESGLLSLDIARQSVGGILKNEKKSEILKKKMTGATLADVAKTSGGSVITASNIALGTPNIPNIGNEPKVVGKAFNLEANKTSGVIEGNSGIFMVQKTAVVEAPKTNSYASYISQEKTQQQNAAQSRAYQALKEKATIEDNRAKL</sequence>
<feature type="domain" description="PpiC" evidence="12">
    <location>
        <begin position="346"/>
        <end position="451"/>
    </location>
</feature>
<evidence type="ECO:0000256" key="10">
    <source>
        <dbReference type="ARBA" id="ARBA00042775"/>
    </source>
</evidence>
<keyword evidence="2" id="KW-1003">Cell membrane</keyword>
<dbReference type="Proteomes" id="UP001597534">
    <property type="component" value="Unassembled WGS sequence"/>
</dbReference>
<evidence type="ECO:0000256" key="2">
    <source>
        <dbReference type="ARBA" id="ARBA00022475"/>
    </source>
</evidence>
<comment type="subcellular location">
    <subcellularLocation>
        <location evidence="1">Cell inner membrane</location>
        <topology evidence="1">Single-pass type II membrane protein</topology>
        <orientation evidence="1">Periplasmic side</orientation>
    </subcellularLocation>
</comment>
<gene>
    <name evidence="13" type="ORF">ACFS5J_08045</name>
</gene>
<evidence type="ECO:0000259" key="12">
    <source>
        <dbReference type="PROSITE" id="PS50198"/>
    </source>
</evidence>
<dbReference type="InterPro" id="IPR046357">
    <property type="entry name" value="PPIase_dom_sf"/>
</dbReference>
<keyword evidence="11" id="KW-0697">Rotamase</keyword>
<dbReference type="PANTHER" id="PTHR47529">
    <property type="entry name" value="PEPTIDYL-PROLYL CIS-TRANS ISOMERASE D"/>
    <property type="match status" value="1"/>
</dbReference>
<dbReference type="PROSITE" id="PS50198">
    <property type="entry name" value="PPIC_PPIASE_2"/>
    <property type="match status" value="1"/>
</dbReference>
<keyword evidence="6" id="KW-0472">Membrane</keyword>
<dbReference type="SUPFAM" id="SSF109998">
    <property type="entry name" value="Triger factor/SurA peptide-binding domain-like"/>
    <property type="match status" value="1"/>
</dbReference>
<evidence type="ECO:0000313" key="13">
    <source>
        <dbReference type="EMBL" id="MFD2891958.1"/>
    </source>
</evidence>
<dbReference type="SUPFAM" id="SSF54534">
    <property type="entry name" value="FKBP-like"/>
    <property type="match status" value="1"/>
</dbReference>
<keyword evidence="4" id="KW-0812">Transmembrane</keyword>
<evidence type="ECO:0000256" key="7">
    <source>
        <dbReference type="ARBA" id="ARBA00023186"/>
    </source>
</evidence>
<organism evidence="13 14">
    <name type="scientific">Flavobacterium chuncheonense</name>
    <dbReference type="NCBI Taxonomy" id="2026653"/>
    <lineage>
        <taxon>Bacteria</taxon>
        <taxon>Pseudomonadati</taxon>
        <taxon>Bacteroidota</taxon>
        <taxon>Flavobacteriia</taxon>
        <taxon>Flavobacteriales</taxon>
        <taxon>Flavobacteriaceae</taxon>
        <taxon>Flavobacterium</taxon>
    </lineage>
</organism>
<comment type="similarity">
    <text evidence="8">Belongs to the PpiD chaperone family.</text>
</comment>
<accession>A0ABW5YMY4</accession>
<evidence type="ECO:0000256" key="11">
    <source>
        <dbReference type="PROSITE-ProRule" id="PRU00278"/>
    </source>
</evidence>
<dbReference type="InterPro" id="IPR052029">
    <property type="entry name" value="PpiD_chaperone"/>
</dbReference>
<dbReference type="RefSeq" id="WP_379811575.1">
    <property type="nucleotide sequence ID" value="NZ_JBHUPC010000013.1"/>
</dbReference>
<protein>
    <recommendedName>
        <fullName evidence="9">Periplasmic chaperone PpiD</fullName>
    </recommendedName>
    <alternativeName>
        <fullName evidence="10">Periplasmic folding chaperone</fullName>
    </alternativeName>
</protein>
<reference evidence="14" key="1">
    <citation type="journal article" date="2019" name="Int. J. Syst. Evol. Microbiol.">
        <title>The Global Catalogue of Microorganisms (GCM) 10K type strain sequencing project: providing services to taxonomists for standard genome sequencing and annotation.</title>
        <authorList>
            <consortium name="The Broad Institute Genomics Platform"/>
            <consortium name="The Broad Institute Genome Sequencing Center for Infectious Disease"/>
            <person name="Wu L."/>
            <person name="Ma J."/>
        </authorList>
    </citation>
    <scope>NUCLEOTIDE SEQUENCE [LARGE SCALE GENOMIC DNA]</scope>
    <source>
        <strain evidence="14">KCTC 22671</strain>
    </source>
</reference>
<evidence type="ECO:0000256" key="9">
    <source>
        <dbReference type="ARBA" id="ARBA00040743"/>
    </source>
</evidence>